<organism evidence="1 2">
    <name type="scientific">Blattamonas nauphoetae</name>
    <dbReference type="NCBI Taxonomy" id="2049346"/>
    <lineage>
        <taxon>Eukaryota</taxon>
        <taxon>Metamonada</taxon>
        <taxon>Preaxostyla</taxon>
        <taxon>Oxymonadida</taxon>
        <taxon>Blattamonas</taxon>
    </lineage>
</organism>
<evidence type="ECO:0000313" key="2">
    <source>
        <dbReference type="Proteomes" id="UP001281761"/>
    </source>
</evidence>
<proteinExistence type="predicted"/>
<dbReference type="Proteomes" id="UP001281761">
    <property type="component" value="Unassembled WGS sequence"/>
</dbReference>
<protein>
    <submittedName>
        <fullName evidence="1">Uncharacterized protein</fullName>
    </submittedName>
</protein>
<keyword evidence="2" id="KW-1185">Reference proteome</keyword>
<comment type="caution">
    <text evidence="1">The sequence shown here is derived from an EMBL/GenBank/DDBJ whole genome shotgun (WGS) entry which is preliminary data.</text>
</comment>
<reference evidence="1 2" key="1">
    <citation type="journal article" date="2022" name="bioRxiv">
        <title>Genomics of Preaxostyla Flagellates Illuminates Evolutionary Transitions and the Path Towards Mitochondrial Loss.</title>
        <authorList>
            <person name="Novak L.V.F."/>
            <person name="Treitli S.C."/>
            <person name="Pyrih J."/>
            <person name="Halakuc P."/>
            <person name="Pipaliya S.V."/>
            <person name="Vacek V."/>
            <person name="Brzon O."/>
            <person name="Soukal P."/>
            <person name="Eme L."/>
            <person name="Dacks J.B."/>
            <person name="Karnkowska A."/>
            <person name="Elias M."/>
            <person name="Hampl V."/>
        </authorList>
    </citation>
    <scope>NUCLEOTIDE SEQUENCE [LARGE SCALE GENOMIC DNA]</scope>
    <source>
        <strain evidence="1">NAU3</strain>
        <tissue evidence="1">Gut</tissue>
    </source>
</reference>
<sequence length="94" mass="11167">MSQLRIHCQRAVKMTPKQLGKKMRDVQLVNSPKQEMRNQLISMWTECHRQVQGGFELWCGRDKGVYRGGFVDRILYTWREMKDSVNHSNVNRTN</sequence>
<dbReference type="EMBL" id="JARBJD010000518">
    <property type="protein sequence ID" value="KAK2941331.1"/>
    <property type="molecule type" value="Genomic_DNA"/>
</dbReference>
<gene>
    <name evidence="1" type="ORF">BLNAU_23753</name>
</gene>
<evidence type="ECO:0000313" key="1">
    <source>
        <dbReference type="EMBL" id="KAK2941331.1"/>
    </source>
</evidence>
<name>A0ABQ9WPB9_9EUKA</name>
<accession>A0ABQ9WPB9</accession>